<organism evidence="3 4">
    <name type="scientific">Brevundimonas intermedia</name>
    <dbReference type="NCBI Taxonomy" id="74315"/>
    <lineage>
        <taxon>Bacteria</taxon>
        <taxon>Pseudomonadati</taxon>
        <taxon>Pseudomonadota</taxon>
        <taxon>Alphaproteobacteria</taxon>
        <taxon>Caulobacterales</taxon>
        <taxon>Caulobacteraceae</taxon>
        <taxon>Brevundimonas</taxon>
    </lineage>
</organism>
<evidence type="ECO:0000256" key="1">
    <source>
        <dbReference type="SAM" id="Phobius"/>
    </source>
</evidence>
<reference evidence="3" key="1">
    <citation type="journal article" date="2014" name="Int. J. Syst. Evol. Microbiol.">
        <title>Complete genome of a new Firmicutes species belonging to the dominant human colonic microbiota ('Ruminococcus bicirculans') reveals two chromosomes and a selective capacity to utilize plant glucans.</title>
        <authorList>
            <consortium name="NISC Comparative Sequencing Program"/>
            <person name="Wegmann U."/>
            <person name="Louis P."/>
            <person name="Goesmann A."/>
            <person name="Henrissat B."/>
            <person name="Duncan S.H."/>
            <person name="Flint H.J."/>
        </authorList>
    </citation>
    <scope>NUCLEOTIDE SEQUENCE</scope>
    <source>
        <strain evidence="3">VKM B-1499</strain>
    </source>
</reference>
<accession>A0ABQ5T9L4</accession>
<sequence length="556" mass="58092">MASPSIRRAVRRLCSLVSRLGHDRCGNVAMIFAFSLPIIAMLALGGIDLHRVTTARSQFQDALDAATLSAARSSYTDPKDLKTVTLITLRANLENTEIEPIQDSDVTVVMNGTTVVVSDAVGRVKTLVANIVLPPYGQLLDDTIPVNVHSEVNRSAKNLEVAMVLDITGSMDGNDIANLKTAALKMVDIVVKDVQTPYTSRMSVVPYSMGVFMGSRAAAARGPVAAGKTITGVTKACTPSNNPTSCTITVKAVNHGFAVNDRVVVTGVSGMAINSTTNATRSSSNTAFTVTARTTDTFTYVISKNVTGSYSSGGTAYCTVAGCQYLAYTNAAGSTSVHEISNCVTERIGSAAYTDAAPASAYVGRNYSSTNENTCLTVGLQPLTSDRTSLKSIINTLSAGGSTAGHIGTAWGWYTVAPNFNSLWPTASAANDYDEFKTIKAVVLMTDGDFNTPYNSGVIAKDSLSGSYSQNDVRINQNASNGSSASQAQKLCTAMKAKGVTVYTVGFSITANSAAATLLSGCASSSDKAYLANSGTALVAAFEAIGRDITQLRIAR</sequence>
<evidence type="ECO:0000259" key="2">
    <source>
        <dbReference type="Pfam" id="PF13400"/>
    </source>
</evidence>
<dbReference type="RefSeq" id="WP_271165064.1">
    <property type="nucleotide sequence ID" value="NZ_BSFD01000004.1"/>
</dbReference>
<evidence type="ECO:0000313" key="3">
    <source>
        <dbReference type="EMBL" id="GLK48852.1"/>
    </source>
</evidence>
<dbReference type="Proteomes" id="UP001143509">
    <property type="component" value="Unassembled WGS sequence"/>
</dbReference>
<keyword evidence="4" id="KW-1185">Reference proteome</keyword>
<protein>
    <recommendedName>
        <fullName evidence="2">Putative Flp pilus-assembly TadG-like N-terminal domain-containing protein</fullName>
    </recommendedName>
</protein>
<keyword evidence="1" id="KW-0812">Transmembrane</keyword>
<keyword evidence="1" id="KW-1133">Transmembrane helix</keyword>
<dbReference type="Pfam" id="PF13400">
    <property type="entry name" value="Tad"/>
    <property type="match status" value="1"/>
</dbReference>
<proteinExistence type="predicted"/>
<dbReference type="InterPro" id="IPR036465">
    <property type="entry name" value="vWFA_dom_sf"/>
</dbReference>
<dbReference type="InterPro" id="IPR042302">
    <property type="entry name" value="E1_FCCH_sf"/>
</dbReference>
<dbReference type="SUPFAM" id="SSF53300">
    <property type="entry name" value="vWA-like"/>
    <property type="match status" value="1"/>
</dbReference>
<gene>
    <name evidence="3" type="ORF">GCM10017620_18250</name>
</gene>
<feature type="domain" description="Putative Flp pilus-assembly TadG-like N-terminal" evidence="2">
    <location>
        <begin position="26"/>
        <end position="72"/>
    </location>
</feature>
<dbReference type="Gene3D" id="3.40.50.410">
    <property type="entry name" value="von Willebrand factor, type A domain"/>
    <property type="match status" value="2"/>
</dbReference>
<dbReference type="EMBL" id="BSFD01000004">
    <property type="protein sequence ID" value="GLK48852.1"/>
    <property type="molecule type" value="Genomic_DNA"/>
</dbReference>
<dbReference type="InterPro" id="IPR028087">
    <property type="entry name" value="Tad_N"/>
</dbReference>
<comment type="caution">
    <text evidence="3">The sequence shown here is derived from an EMBL/GenBank/DDBJ whole genome shotgun (WGS) entry which is preliminary data.</text>
</comment>
<name>A0ABQ5T9L4_9CAUL</name>
<dbReference type="Gene3D" id="2.40.30.180">
    <property type="entry name" value="Ubiquitin-activating enzyme E1, FCCH domain"/>
    <property type="match status" value="1"/>
</dbReference>
<keyword evidence="1" id="KW-0472">Membrane</keyword>
<reference evidence="3" key="2">
    <citation type="submission" date="2023-01" db="EMBL/GenBank/DDBJ databases">
        <authorList>
            <person name="Sun Q."/>
            <person name="Evtushenko L."/>
        </authorList>
    </citation>
    <scope>NUCLEOTIDE SEQUENCE</scope>
    <source>
        <strain evidence="3">VKM B-1499</strain>
    </source>
</reference>
<feature type="transmembrane region" description="Helical" evidence="1">
    <location>
        <begin position="28"/>
        <end position="47"/>
    </location>
</feature>
<evidence type="ECO:0000313" key="4">
    <source>
        <dbReference type="Proteomes" id="UP001143509"/>
    </source>
</evidence>